<gene>
    <name evidence="8" type="ORF">KDH_08800</name>
</gene>
<evidence type="ECO:0000256" key="3">
    <source>
        <dbReference type="ARBA" id="ARBA00023082"/>
    </source>
</evidence>
<dbReference type="Pfam" id="PF08281">
    <property type="entry name" value="Sigma70_r4_2"/>
    <property type="match status" value="1"/>
</dbReference>
<evidence type="ECO:0000259" key="6">
    <source>
        <dbReference type="Pfam" id="PF04542"/>
    </source>
</evidence>
<evidence type="ECO:0000313" key="8">
    <source>
        <dbReference type="EMBL" id="GLV54031.1"/>
    </source>
</evidence>
<dbReference type="SUPFAM" id="SSF88659">
    <property type="entry name" value="Sigma3 and sigma4 domains of RNA polymerase sigma factors"/>
    <property type="match status" value="1"/>
</dbReference>
<keyword evidence="2" id="KW-0805">Transcription regulation</keyword>
<evidence type="ECO:0000256" key="4">
    <source>
        <dbReference type="ARBA" id="ARBA00023125"/>
    </source>
</evidence>
<dbReference type="InterPro" id="IPR013324">
    <property type="entry name" value="RNA_pol_sigma_r3/r4-like"/>
</dbReference>
<dbReference type="CDD" id="cd06171">
    <property type="entry name" value="Sigma70_r4"/>
    <property type="match status" value="1"/>
</dbReference>
<keyword evidence="3" id="KW-0731">Sigma factor</keyword>
<reference evidence="8 9" key="1">
    <citation type="submission" date="2023-02" db="EMBL/GenBank/DDBJ databases">
        <title>Dictyobacter halimunensis sp. nov., a new member of the class Ktedonobacteria from forest soil in a geothermal area.</title>
        <authorList>
            <person name="Rachmania M.K."/>
            <person name="Ningsih F."/>
            <person name="Sakai Y."/>
            <person name="Yabe S."/>
            <person name="Yokota A."/>
            <person name="Sjamsuridzal W."/>
        </authorList>
    </citation>
    <scope>NUCLEOTIDE SEQUENCE [LARGE SCALE GENOMIC DNA]</scope>
    <source>
        <strain evidence="8 9">S3.2.2.5</strain>
    </source>
</reference>
<keyword evidence="5" id="KW-0804">Transcription</keyword>
<dbReference type="Gene3D" id="1.10.1740.10">
    <property type="match status" value="1"/>
</dbReference>
<comment type="caution">
    <text evidence="8">The sequence shown here is derived from an EMBL/GenBank/DDBJ whole genome shotgun (WGS) entry which is preliminary data.</text>
</comment>
<proteinExistence type="inferred from homology"/>
<dbReference type="InterPro" id="IPR013325">
    <property type="entry name" value="RNA_pol_sigma_r2"/>
</dbReference>
<dbReference type="Gene3D" id="1.10.10.10">
    <property type="entry name" value="Winged helix-like DNA-binding domain superfamily/Winged helix DNA-binding domain"/>
    <property type="match status" value="1"/>
</dbReference>
<evidence type="ECO:0000256" key="5">
    <source>
        <dbReference type="ARBA" id="ARBA00023163"/>
    </source>
</evidence>
<feature type="domain" description="RNA polymerase sigma factor 70 region 4 type 2" evidence="7">
    <location>
        <begin position="139"/>
        <end position="190"/>
    </location>
</feature>
<comment type="similarity">
    <text evidence="1">Belongs to the sigma-70 factor family. ECF subfamily.</text>
</comment>
<dbReference type="Proteomes" id="UP001344906">
    <property type="component" value="Unassembled WGS sequence"/>
</dbReference>
<dbReference type="InterPro" id="IPR014284">
    <property type="entry name" value="RNA_pol_sigma-70_dom"/>
</dbReference>
<dbReference type="NCBIfam" id="TIGR02937">
    <property type="entry name" value="sigma70-ECF"/>
    <property type="match status" value="1"/>
</dbReference>
<evidence type="ECO:0000256" key="1">
    <source>
        <dbReference type="ARBA" id="ARBA00010641"/>
    </source>
</evidence>
<feature type="domain" description="RNA polymerase sigma-70 region 2" evidence="6">
    <location>
        <begin position="35"/>
        <end position="99"/>
    </location>
</feature>
<dbReference type="InterPro" id="IPR039425">
    <property type="entry name" value="RNA_pol_sigma-70-like"/>
</dbReference>
<accession>A0ABQ6FMK2</accession>
<evidence type="ECO:0000256" key="2">
    <source>
        <dbReference type="ARBA" id="ARBA00023015"/>
    </source>
</evidence>
<evidence type="ECO:0000259" key="7">
    <source>
        <dbReference type="Pfam" id="PF08281"/>
    </source>
</evidence>
<dbReference type="SUPFAM" id="SSF88946">
    <property type="entry name" value="Sigma2 domain of RNA polymerase sigma factors"/>
    <property type="match status" value="1"/>
</dbReference>
<organism evidence="8 9">
    <name type="scientific">Dictyobacter halimunensis</name>
    <dbReference type="NCBI Taxonomy" id="3026934"/>
    <lineage>
        <taxon>Bacteria</taxon>
        <taxon>Bacillati</taxon>
        <taxon>Chloroflexota</taxon>
        <taxon>Ktedonobacteria</taxon>
        <taxon>Ktedonobacterales</taxon>
        <taxon>Dictyobacteraceae</taxon>
        <taxon>Dictyobacter</taxon>
    </lineage>
</organism>
<dbReference type="Pfam" id="PF04542">
    <property type="entry name" value="Sigma70_r2"/>
    <property type="match status" value="1"/>
</dbReference>
<name>A0ABQ6FMK2_9CHLR</name>
<keyword evidence="9" id="KW-1185">Reference proteome</keyword>
<dbReference type="InterPro" id="IPR007627">
    <property type="entry name" value="RNA_pol_sigma70_r2"/>
</dbReference>
<dbReference type="EMBL" id="BSRI01000001">
    <property type="protein sequence ID" value="GLV54031.1"/>
    <property type="molecule type" value="Genomic_DNA"/>
</dbReference>
<protein>
    <submittedName>
        <fullName evidence="8">RNA polymerase subunit sigma-24</fullName>
    </submittedName>
</protein>
<dbReference type="RefSeq" id="WP_338247745.1">
    <property type="nucleotide sequence ID" value="NZ_BSRI01000001.1"/>
</dbReference>
<dbReference type="PANTHER" id="PTHR43133">
    <property type="entry name" value="RNA POLYMERASE ECF-TYPE SIGMA FACTO"/>
    <property type="match status" value="1"/>
</dbReference>
<dbReference type="PANTHER" id="PTHR43133:SF8">
    <property type="entry name" value="RNA POLYMERASE SIGMA FACTOR HI_1459-RELATED"/>
    <property type="match status" value="1"/>
</dbReference>
<keyword evidence="4" id="KW-0238">DNA-binding</keyword>
<evidence type="ECO:0000313" key="9">
    <source>
        <dbReference type="Proteomes" id="UP001344906"/>
    </source>
</evidence>
<dbReference type="InterPro" id="IPR013249">
    <property type="entry name" value="RNA_pol_sigma70_r4_t2"/>
</dbReference>
<sequence>MEKPWDIELEVYKNEEELLEGLRRNEKMACTCMLKRFAHRLYLLARRLVNNDADAEEILQESFIQACRHIGSFEGKSSLHTWLYRIVTNAAFMKQRRHQLETLPFPVGSDGEPADHVLTLVDEEHTPDEEMLQQEIRSAIREALIQLPDSLREAFILRHVEGLSTRAAAEKLGIAESALKVRLYRARQTLQTLLETYR</sequence>
<dbReference type="InterPro" id="IPR036388">
    <property type="entry name" value="WH-like_DNA-bd_sf"/>
</dbReference>